<keyword evidence="1" id="KW-0812">Transmembrane</keyword>
<evidence type="ECO:0000256" key="1">
    <source>
        <dbReference type="SAM" id="Phobius"/>
    </source>
</evidence>
<keyword evidence="1" id="KW-1133">Transmembrane helix</keyword>
<evidence type="ECO:0000313" key="2">
    <source>
        <dbReference type="EMBL" id="KKM16188.1"/>
    </source>
</evidence>
<feature type="transmembrane region" description="Helical" evidence="1">
    <location>
        <begin position="256"/>
        <end position="279"/>
    </location>
</feature>
<feature type="transmembrane region" description="Helical" evidence="1">
    <location>
        <begin position="57"/>
        <end position="87"/>
    </location>
</feature>
<proteinExistence type="predicted"/>
<reference evidence="2" key="1">
    <citation type="journal article" date="2015" name="Nature">
        <title>Complex archaea that bridge the gap between prokaryotes and eukaryotes.</title>
        <authorList>
            <person name="Spang A."/>
            <person name="Saw J.H."/>
            <person name="Jorgensen S.L."/>
            <person name="Zaremba-Niedzwiedzka K."/>
            <person name="Martijn J."/>
            <person name="Lind A.E."/>
            <person name="van Eijk R."/>
            <person name="Schleper C."/>
            <person name="Guy L."/>
            <person name="Ettema T.J."/>
        </authorList>
    </citation>
    <scope>NUCLEOTIDE SEQUENCE</scope>
</reference>
<dbReference type="EMBL" id="LAZR01014730">
    <property type="protein sequence ID" value="KKM16188.1"/>
    <property type="molecule type" value="Genomic_DNA"/>
</dbReference>
<feature type="transmembrane region" description="Helical" evidence="1">
    <location>
        <begin position="115"/>
        <end position="139"/>
    </location>
</feature>
<feature type="transmembrane region" description="Helical" evidence="1">
    <location>
        <begin position="12"/>
        <end position="37"/>
    </location>
</feature>
<gene>
    <name evidence="2" type="ORF">LCGC14_1688380</name>
</gene>
<organism evidence="2">
    <name type="scientific">marine sediment metagenome</name>
    <dbReference type="NCBI Taxonomy" id="412755"/>
    <lineage>
        <taxon>unclassified sequences</taxon>
        <taxon>metagenomes</taxon>
        <taxon>ecological metagenomes</taxon>
    </lineage>
</organism>
<comment type="caution">
    <text evidence="2">The sequence shown here is derived from an EMBL/GenBank/DDBJ whole genome shotgun (WGS) entry which is preliminary data.</text>
</comment>
<name>A0A0F9K259_9ZZZZ</name>
<protein>
    <submittedName>
        <fullName evidence="2">Uncharacterized protein</fullName>
    </submittedName>
</protein>
<feature type="transmembrane region" description="Helical" evidence="1">
    <location>
        <begin position="216"/>
        <end position="236"/>
    </location>
</feature>
<sequence length="310" mass="35547">MFQESRKKPRYWVLLIWFVFYIIFWIIVIGIIQGLFRPTVPVALSRMVPLNDLYQEIGFIFIVILPLSAVFGVCIGGYLITPLILIIHKKFFGLKKYYGIQPESSSDKTRIMTKAFFPVLMAINLSSLFLTPSILELILEADILLEFDGIVRIPVFTKFLAESVLLIITFGLATILFSSVWFLRDSGIIYSNKKKVVNSNESIVFRSIGEWFQTILRSYTGIGAIITYIVIVQDFITRFIEDYGSPGNILNIPSLILWLGMPFYLTLSLIPAVIITDLIRKNRIKYIRSIGKKIGIKDSVNISFEFREEI</sequence>
<dbReference type="AlphaFoldDB" id="A0A0F9K259"/>
<keyword evidence="1" id="KW-0472">Membrane</keyword>
<feature type="transmembrane region" description="Helical" evidence="1">
    <location>
        <begin position="159"/>
        <end position="183"/>
    </location>
</feature>
<accession>A0A0F9K259</accession>